<evidence type="ECO:0000313" key="2">
    <source>
        <dbReference type="EMBL" id="MCV2232634.1"/>
    </source>
</evidence>
<keyword evidence="1" id="KW-1133">Transmembrane helix</keyword>
<gene>
    <name evidence="2" type="ORF">N7548_07360</name>
</gene>
<proteinExistence type="predicted"/>
<comment type="caution">
    <text evidence="2">The sequence shown here is derived from an EMBL/GenBank/DDBJ whole genome shotgun (WGS) entry which is preliminary data.</text>
</comment>
<dbReference type="EMBL" id="JAOVQM010000007">
    <property type="protein sequence ID" value="MCV2232634.1"/>
    <property type="molecule type" value="Genomic_DNA"/>
</dbReference>
<evidence type="ECO:0000256" key="1">
    <source>
        <dbReference type="SAM" id="Phobius"/>
    </source>
</evidence>
<dbReference type="RefSeq" id="WP_263608821.1">
    <property type="nucleotide sequence ID" value="NZ_JAOVQM010000007.1"/>
</dbReference>
<sequence>MSKPIECKKCGKLNRADAAVCWSCGSDIQPKLTPKEAIHEEIKYRHEVLHKRRVRRFWIFTAIIILITFGFVMINSIYGSLRAVPEDAYLSSVEIYDVEGQTYIDVQVEGINMMQTKLKIQSIILSNEDSTLEVSSNKDHLWETEYAYGIFRARLVIATPVSEFTDYNRVQIKFGYMLFQTNLSVPNQNFIITP</sequence>
<accession>A0ABT2Y7C1</accession>
<reference evidence="2" key="1">
    <citation type="submission" date="2022-09" db="EMBL/GenBank/DDBJ databases">
        <title>Novel Mycoplasma species identified in domestic and wild animals.</title>
        <authorList>
            <person name="Volokhov D.V."/>
            <person name="Furtak V.A."/>
            <person name="Zagorodnyaya T.A."/>
        </authorList>
    </citation>
    <scope>NUCLEOTIDE SEQUENCE</scope>
    <source>
        <strain evidence="2">Oakley</strain>
    </source>
</reference>
<organism evidence="2 3">
    <name type="scientific">Paracholeplasma manati</name>
    <dbReference type="NCBI Taxonomy" id="591373"/>
    <lineage>
        <taxon>Bacteria</taxon>
        <taxon>Bacillati</taxon>
        <taxon>Mycoplasmatota</taxon>
        <taxon>Mollicutes</taxon>
        <taxon>Acholeplasmatales</taxon>
        <taxon>Acholeplasmataceae</taxon>
        <taxon>Paracholeplasma</taxon>
    </lineage>
</organism>
<keyword evidence="3" id="KW-1185">Reference proteome</keyword>
<feature type="transmembrane region" description="Helical" evidence="1">
    <location>
        <begin position="57"/>
        <end position="78"/>
    </location>
</feature>
<protein>
    <submittedName>
        <fullName evidence="2">Zinc ribbon domain-containing protein</fullName>
    </submittedName>
</protein>
<keyword evidence="1" id="KW-0472">Membrane</keyword>
<dbReference type="Proteomes" id="UP001177160">
    <property type="component" value="Unassembled WGS sequence"/>
</dbReference>
<name>A0ABT2Y7C1_9MOLU</name>
<evidence type="ECO:0000313" key="3">
    <source>
        <dbReference type="Proteomes" id="UP001177160"/>
    </source>
</evidence>
<keyword evidence="1" id="KW-0812">Transmembrane</keyword>